<name>A0AAN6WWU6_9PEZI</name>
<reference evidence="2" key="1">
    <citation type="journal article" date="2023" name="Mol. Phylogenet. Evol.">
        <title>Genome-scale phylogeny and comparative genomics of the fungal order Sordariales.</title>
        <authorList>
            <person name="Hensen N."/>
            <person name="Bonometti L."/>
            <person name="Westerberg I."/>
            <person name="Brannstrom I.O."/>
            <person name="Guillou S."/>
            <person name="Cros-Aarteil S."/>
            <person name="Calhoun S."/>
            <person name="Haridas S."/>
            <person name="Kuo A."/>
            <person name="Mondo S."/>
            <person name="Pangilinan J."/>
            <person name="Riley R."/>
            <person name="LaButti K."/>
            <person name="Andreopoulos B."/>
            <person name="Lipzen A."/>
            <person name="Chen C."/>
            <person name="Yan M."/>
            <person name="Daum C."/>
            <person name="Ng V."/>
            <person name="Clum A."/>
            <person name="Steindorff A."/>
            <person name="Ohm R.A."/>
            <person name="Martin F."/>
            <person name="Silar P."/>
            <person name="Natvig D.O."/>
            <person name="Lalanne C."/>
            <person name="Gautier V."/>
            <person name="Ament-Velasquez S.L."/>
            <person name="Kruys A."/>
            <person name="Hutchinson M.I."/>
            <person name="Powell A.J."/>
            <person name="Barry K."/>
            <person name="Miller A.N."/>
            <person name="Grigoriev I.V."/>
            <person name="Debuchy R."/>
            <person name="Gladieux P."/>
            <person name="Hiltunen Thoren M."/>
            <person name="Johannesson H."/>
        </authorList>
    </citation>
    <scope>NUCLEOTIDE SEQUENCE</scope>
    <source>
        <strain evidence="2">PSN309</strain>
    </source>
</reference>
<comment type="caution">
    <text evidence="2">The sequence shown here is derived from an EMBL/GenBank/DDBJ whole genome shotgun (WGS) entry which is preliminary data.</text>
</comment>
<keyword evidence="1" id="KW-0732">Signal</keyword>
<gene>
    <name evidence="2" type="ORF">QBC35DRAFT_451827</name>
</gene>
<reference evidence="2" key="2">
    <citation type="submission" date="2023-05" db="EMBL/GenBank/DDBJ databases">
        <authorList>
            <consortium name="Lawrence Berkeley National Laboratory"/>
            <person name="Steindorff A."/>
            <person name="Hensen N."/>
            <person name="Bonometti L."/>
            <person name="Westerberg I."/>
            <person name="Brannstrom I.O."/>
            <person name="Guillou S."/>
            <person name="Cros-Aarteil S."/>
            <person name="Calhoun S."/>
            <person name="Haridas S."/>
            <person name="Kuo A."/>
            <person name="Mondo S."/>
            <person name="Pangilinan J."/>
            <person name="Riley R."/>
            <person name="Labutti K."/>
            <person name="Andreopoulos B."/>
            <person name="Lipzen A."/>
            <person name="Chen C."/>
            <person name="Yanf M."/>
            <person name="Daum C."/>
            <person name="Ng V."/>
            <person name="Clum A."/>
            <person name="Ohm R."/>
            <person name="Martin F."/>
            <person name="Silar P."/>
            <person name="Natvig D."/>
            <person name="Lalanne C."/>
            <person name="Gautier V."/>
            <person name="Ament-Velasquez S.L."/>
            <person name="Kruys A."/>
            <person name="Hutchinson M.I."/>
            <person name="Powell A.J."/>
            <person name="Barry K."/>
            <person name="Miller A.N."/>
            <person name="Grigoriev I.V."/>
            <person name="Debuchy R."/>
            <person name="Gladieux P."/>
            <person name="Thoren M.H."/>
            <person name="Johannesson H."/>
        </authorList>
    </citation>
    <scope>NUCLEOTIDE SEQUENCE</scope>
    <source>
        <strain evidence="2">PSN309</strain>
    </source>
</reference>
<dbReference type="Proteomes" id="UP001302126">
    <property type="component" value="Unassembled WGS sequence"/>
</dbReference>
<proteinExistence type="predicted"/>
<keyword evidence="3" id="KW-1185">Reference proteome</keyword>
<evidence type="ECO:0000313" key="3">
    <source>
        <dbReference type="Proteomes" id="UP001302126"/>
    </source>
</evidence>
<organism evidence="2 3">
    <name type="scientific">Podospora australis</name>
    <dbReference type="NCBI Taxonomy" id="1536484"/>
    <lineage>
        <taxon>Eukaryota</taxon>
        <taxon>Fungi</taxon>
        <taxon>Dikarya</taxon>
        <taxon>Ascomycota</taxon>
        <taxon>Pezizomycotina</taxon>
        <taxon>Sordariomycetes</taxon>
        <taxon>Sordariomycetidae</taxon>
        <taxon>Sordariales</taxon>
        <taxon>Podosporaceae</taxon>
        <taxon>Podospora</taxon>
    </lineage>
</organism>
<dbReference type="AlphaFoldDB" id="A0AAN6WWU6"/>
<sequence length="207" mass="23488">MIAIYALVVFFLPFFAVGQTTRPGLPEEIEERWQRYLNQSNSMVSDCSLISARNFSVELQDFVYSASEDHSTFNYSFSLFNPALGEGSACDTANATLSESGKTWSNICSRRVNLPKRWGFNWTTRELTTRMSWLCPAEPRIGRPQFWSTTRDVVPLECTTGSGLIQCRAPKSVVLTAIQITVITGADEWVDIWDPRERDAYPPPWLN</sequence>
<accession>A0AAN6WWU6</accession>
<evidence type="ECO:0008006" key="4">
    <source>
        <dbReference type="Google" id="ProtNLM"/>
    </source>
</evidence>
<evidence type="ECO:0000256" key="1">
    <source>
        <dbReference type="SAM" id="SignalP"/>
    </source>
</evidence>
<dbReference type="EMBL" id="MU864395">
    <property type="protein sequence ID" value="KAK4187952.1"/>
    <property type="molecule type" value="Genomic_DNA"/>
</dbReference>
<evidence type="ECO:0000313" key="2">
    <source>
        <dbReference type="EMBL" id="KAK4187952.1"/>
    </source>
</evidence>
<feature type="signal peptide" evidence="1">
    <location>
        <begin position="1"/>
        <end position="18"/>
    </location>
</feature>
<feature type="chain" id="PRO_5042982107" description="Ecp2 effector protein domain-containing protein" evidence="1">
    <location>
        <begin position="19"/>
        <end position="207"/>
    </location>
</feature>
<protein>
    <recommendedName>
        <fullName evidence="4">Ecp2 effector protein domain-containing protein</fullName>
    </recommendedName>
</protein>